<proteinExistence type="predicted"/>
<protein>
    <submittedName>
        <fullName evidence="1">Uncharacterized protein</fullName>
    </submittedName>
</protein>
<reference evidence="2" key="2">
    <citation type="submission" date="2015-01" db="EMBL/GenBank/DDBJ databases">
        <title>Evolutionary Origins and Diversification of the Mycorrhizal Mutualists.</title>
        <authorList>
            <consortium name="DOE Joint Genome Institute"/>
            <consortium name="Mycorrhizal Genomics Consortium"/>
            <person name="Kohler A."/>
            <person name="Kuo A."/>
            <person name="Nagy L.G."/>
            <person name="Floudas D."/>
            <person name="Copeland A."/>
            <person name="Barry K.W."/>
            <person name="Cichocki N."/>
            <person name="Veneault-Fourrey C."/>
            <person name="LaButti K."/>
            <person name="Lindquist E.A."/>
            <person name="Lipzen A."/>
            <person name="Lundell T."/>
            <person name="Morin E."/>
            <person name="Murat C."/>
            <person name="Riley R."/>
            <person name="Ohm R."/>
            <person name="Sun H."/>
            <person name="Tunlid A."/>
            <person name="Henrissat B."/>
            <person name="Grigoriev I.V."/>
            <person name="Hibbett D.S."/>
            <person name="Martin F."/>
        </authorList>
    </citation>
    <scope>NUCLEOTIDE SEQUENCE [LARGE SCALE GENOMIC DNA]</scope>
    <source>
        <strain evidence="2">Marx 270</strain>
    </source>
</reference>
<gene>
    <name evidence="1" type="ORF">M404DRAFT_991312</name>
</gene>
<organism evidence="1 2">
    <name type="scientific">Pisolithus tinctorius Marx 270</name>
    <dbReference type="NCBI Taxonomy" id="870435"/>
    <lineage>
        <taxon>Eukaryota</taxon>
        <taxon>Fungi</taxon>
        <taxon>Dikarya</taxon>
        <taxon>Basidiomycota</taxon>
        <taxon>Agaricomycotina</taxon>
        <taxon>Agaricomycetes</taxon>
        <taxon>Agaricomycetidae</taxon>
        <taxon>Boletales</taxon>
        <taxon>Sclerodermatineae</taxon>
        <taxon>Pisolithaceae</taxon>
        <taxon>Pisolithus</taxon>
    </lineage>
</organism>
<dbReference type="InParanoid" id="A0A0C3KYE4"/>
<keyword evidence="2" id="KW-1185">Reference proteome</keyword>
<accession>A0A0C3KYE4</accession>
<dbReference type="EMBL" id="KN831944">
    <property type="protein sequence ID" value="KIO14552.1"/>
    <property type="molecule type" value="Genomic_DNA"/>
</dbReference>
<sequence>MDELAKVRAKLVLLEEQERRLLERPRNVRSVVKAQKKGIVELVKHLIPSLISCLTGAPSKIWLECRVVEVTSPGLWATIATHSAWSTSLALAHVDRSCKRPDMDIRDWFTRSNLSKFLELLGLVISCVPLAYPRDNSEK</sequence>
<evidence type="ECO:0000313" key="1">
    <source>
        <dbReference type="EMBL" id="KIO14552.1"/>
    </source>
</evidence>
<dbReference type="AlphaFoldDB" id="A0A0C3KYE4"/>
<dbReference type="HOGENOM" id="CLU_1845894_0_0_1"/>
<dbReference type="Proteomes" id="UP000054217">
    <property type="component" value="Unassembled WGS sequence"/>
</dbReference>
<reference evidence="1 2" key="1">
    <citation type="submission" date="2014-04" db="EMBL/GenBank/DDBJ databases">
        <authorList>
            <consortium name="DOE Joint Genome Institute"/>
            <person name="Kuo A."/>
            <person name="Kohler A."/>
            <person name="Costa M.D."/>
            <person name="Nagy L.G."/>
            <person name="Floudas D."/>
            <person name="Copeland A."/>
            <person name="Barry K.W."/>
            <person name="Cichocki N."/>
            <person name="Veneault-Fourrey C."/>
            <person name="LaButti K."/>
            <person name="Lindquist E.A."/>
            <person name="Lipzen A."/>
            <person name="Lundell T."/>
            <person name="Morin E."/>
            <person name="Murat C."/>
            <person name="Sun H."/>
            <person name="Tunlid A."/>
            <person name="Henrissat B."/>
            <person name="Grigoriev I.V."/>
            <person name="Hibbett D.S."/>
            <person name="Martin F."/>
            <person name="Nordberg H.P."/>
            <person name="Cantor M.N."/>
            <person name="Hua S.X."/>
        </authorList>
    </citation>
    <scope>NUCLEOTIDE SEQUENCE [LARGE SCALE GENOMIC DNA]</scope>
    <source>
        <strain evidence="1 2">Marx 270</strain>
    </source>
</reference>
<name>A0A0C3KYE4_PISTI</name>
<evidence type="ECO:0000313" key="2">
    <source>
        <dbReference type="Proteomes" id="UP000054217"/>
    </source>
</evidence>